<accession>A0ABW4IHM0</accession>
<name>A0ABW4IHM0_9SPHI</name>
<sequence length="99" mass="10933">MGRLKDNITVNFIAPSFSTRYMSNNENHAFLFDIAIGYLDYNNKATLINKYLMTGKTLGAAFGFGYDYKLSKKLSVGAQLTYLGGTLTSMTVGGLIRKN</sequence>
<protein>
    <recommendedName>
        <fullName evidence="3">DUF5723 domain-containing protein</fullName>
    </recommendedName>
</protein>
<reference evidence="2" key="1">
    <citation type="journal article" date="2019" name="Int. J. Syst. Evol. Microbiol.">
        <title>The Global Catalogue of Microorganisms (GCM) 10K type strain sequencing project: providing services to taxonomists for standard genome sequencing and annotation.</title>
        <authorList>
            <consortium name="The Broad Institute Genomics Platform"/>
            <consortium name="The Broad Institute Genome Sequencing Center for Infectious Disease"/>
            <person name="Wu L."/>
            <person name="Ma J."/>
        </authorList>
    </citation>
    <scope>NUCLEOTIDE SEQUENCE [LARGE SCALE GENOMIC DNA]</scope>
    <source>
        <strain evidence="2">CCUG 53762</strain>
    </source>
</reference>
<evidence type="ECO:0008006" key="3">
    <source>
        <dbReference type="Google" id="ProtNLM"/>
    </source>
</evidence>
<evidence type="ECO:0000313" key="1">
    <source>
        <dbReference type="EMBL" id="MFD1631563.1"/>
    </source>
</evidence>
<dbReference type="Proteomes" id="UP001597118">
    <property type="component" value="Unassembled WGS sequence"/>
</dbReference>
<keyword evidence="2" id="KW-1185">Reference proteome</keyword>
<proteinExistence type="predicted"/>
<dbReference type="RefSeq" id="WP_379663930.1">
    <property type="nucleotide sequence ID" value="NZ_JBHUDG010000048.1"/>
</dbReference>
<dbReference type="EMBL" id="JBHUDG010000048">
    <property type="protein sequence ID" value="MFD1631563.1"/>
    <property type="molecule type" value="Genomic_DNA"/>
</dbReference>
<organism evidence="1 2">
    <name type="scientific">Pseudopedobacter beijingensis</name>
    <dbReference type="NCBI Taxonomy" id="1207056"/>
    <lineage>
        <taxon>Bacteria</taxon>
        <taxon>Pseudomonadati</taxon>
        <taxon>Bacteroidota</taxon>
        <taxon>Sphingobacteriia</taxon>
        <taxon>Sphingobacteriales</taxon>
        <taxon>Sphingobacteriaceae</taxon>
        <taxon>Pseudopedobacter</taxon>
    </lineage>
</organism>
<comment type="caution">
    <text evidence="1">The sequence shown here is derived from an EMBL/GenBank/DDBJ whole genome shotgun (WGS) entry which is preliminary data.</text>
</comment>
<evidence type="ECO:0000313" key="2">
    <source>
        <dbReference type="Proteomes" id="UP001597118"/>
    </source>
</evidence>
<gene>
    <name evidence="1" type="ORF">ACFSAH_16940</name>
</gene>